<organism evidence="1 2">
    <name type="scientific">Galerina marginata (strain CBS 339.88)</name>
    <dbReference type="NCBI Taxonomy" id="685588"/>
    <lineage>
        <taxon>Eukaryota</taxon>
        <taxon>Fungi</taxon>
        <taxon>Dikarya</taxon>
        <taxon>Basidiomycota</taxon>
        <taxon>Agaricomycotina</taxon>
        <taxon>Agaricomycetes</taxon>
        <taxon>Agaricomycetidae</taxon>
        <taxon>Agaricales</taxon>
        <taxon>Agaricineae</taxon>
        <taxon>Strophariaceae</taxon>
        <taxon>Galerina</taxon>
    </lineage>
</organism>
<reference evidence="2" key="1">
    <citation type="journal article" date="2014" name="Proc. Natl. Acad. Sci. U.S.A.">
        <title>Extensive sampling of basidiomycete genomes demonstrates inadequacy of the white-rot/brown-rot paradigm for wood decay fungi.</title>
        <authorList>
            <person name="Riley R."/>
            <person name="Salamov A.A."/>
            <person name="Brown D.W."/>
            <person name="Nagy L.G."/>
            <person name="Floudas D."/>
            <person name="Held B.W."/>
            <person name="Levasseur A."/>
            <person name="Lombard V."/>
            <person name="Morin E."/>
            <person name="Otillar R."/>
            <person name="Lindquist E.A."/>
            <person name="Sun H."/>
            <person name="LaButti K.M."/>
            <person name="Schmutz J."/>
            <person name="Jabbour D."/>
            <person name="Luo H."/>
            <person name="Baker S.E."/>
            <person name="Pisabarro A.G."/>
            <person name="Walton J.D."/>
            <person name="Blanchette R.A."/>
            <person name="Henrissat B."/>
            <person name="Martin F."/>
            <person name="Cullen D."/>
            <person name="Hibbett D.S."/>
            <person name="Grigoriev I.V."/>
        </authorList>
    </citation>
    <scope>NUCLEOTIDE SEQUENCE [LARGE SCALE GENOMIC DNA]</scope>
    <source>
        <strain evidence="2">CBS 339.88</strain>
    </source>
</reference>
<dbReference type="AlphaFoldDB" id="A0A067SEB5"/>
<evidence type="ECO:0000313" key="2">
    <source>
        <dbReference type="Proteomes" id="UP000027222"/>
    </source>
</evidence>
<dbReference type="Proteomes" id="UP000027222">
    <property type="component" value="Unassembled WGS sequence"/>
</dbReference>
<dbReference type="EMBL" id="KL142523">
    <property type="protein sequence ID" value="KDR65103.1"/>
    <property type="molecule type" value="Genomic_DNA"/>
</dbReference>
<dbReference type="HOGENOM" id="CLU_1482077_0_0_1"/>
<proteinExistence type="predicted"/>
<name>A0A067SEB5_GALM3</name>
<gene>
    <name evidence="1" type="ORF">GALMADRAFT_162482</name>
</gene>
<accession>A0A067SEB5</accession>
<keyword evidence="2" id="KW-1185">Reference proteome</keyword>
<evidence type="ECO:0000313" key="1">
    <source>
        <dbReference type="EMBL" id="KDR65103.1"/>
    </source>
</evidence>
<sequence length="182" mass="20543">MYSLKSGQSDERSPAQPVWFEFKKSFSLTDFITKPGSTTDLRRVGILRQGHGDRVHRFRLVASTTEPISAVVTVMLVTNSITNYFDKQVDRAFVELDPDEDAGVWDLDEAQPSPWFVRYQYVGKSGEVHETVPLPREERLLGVEYSVYIGVLPLDAGDTPVNWSVECATFTRVNARAISKIE</sequence>
<protein>
    <submittedName>
        <fullName evidence="1">Uncharacterized protein</fullName>
    </submittedName>
</protein>